<evidence type="ECO:0000313" key="1">
    <source>
        <dbReference type="EMBL" id="AHC91138.1"/>
    </source>
</evidence>
<accession>V9V9R7</accession>
<reference evidence="1 2" key="1">
    <citation type="submission" date="2013-12" db="EMBL/GenBank/DDBJ databases">
        <title>Complete Genomes of Pseudomonas monteilii SB3078 and SB3101, two Benzene, Toluene and Ethylbenzene Degrading Bacteria used for Bioaugmentation.</title>
        <authorList>
            <person name="Dueholm M.S."/>
            <person name="Albertsen M."/>
            <person name="D'Imperio S."/>
            <person name="Tale V.P."/>
            <person name="Lewis D."/>
            <person name="Nilsen P.H."/>
            <person name="Nielsen J.L."/>
        </authorList>
    </citation>
    <scope>NUCLEOTIDE SEQUENCE [LARGE SCALE GENOMIC DNA]</scope>
    <source>
        <strain evidence="1 2">SB3101</strain>
    </source>
</reference>
<gene>
    <name evidence="1" type="ORF">X970_16110</name>
</gene>
<sequence>MNSAADWLDEAVERVAGGFGWLRDLVLGEFAEERH</sequence>
<proteinExistence type="predicted"/>
<protein>
    <submittedName>
        <fullName evidence="1">Uncharacterized protein</fullName>
    </submittedName>
</protein>
<dbReference type="EMBL" id="CP006979">
    <property type="protein sequence ID" value="AHC91138.1"/>
    <property type="molecule type" value="Genomic_DNA"/>
</dbReference>
<dbReference type="AlphaFoldDB" id="V9V9R7"/>
<evidence type="ECO:0000313" key="2">
    <source>
        <dbReference type="Proteomes" id="UP000018660"/>
    </source>
</evidence>
<dbReference type="KEGG" id="pmot:X970_16110"/>
<organism evidence="1 2">
    <name type="scientific">Pseudomonas monteilii SB3101</name>
    <dbReference type="NCBI Taxonomy" id="1435058"/>
    <lineage>
        <taxon>Bacteria</taxon>
        <taxon>Pseudomonadati</taxon>
        <taxon>Pseudomonadota</taxon>
        <taxon>Gammaproteobacteria</taxon>
        <taxon>Pseudomonadales</taxon>
        <taxon>Pseudomonadaceae</taxon>
        <taxon>Pseudomonas</taxon>
    </lineage>
</organism>
<dbReference type="HOGENOM" id="CLU_3366668_0_0_6"/>
<name>V9V9R7_9PSED</name>
<dbReference type="Proteomes" id="UP000018660">
    <property type="component" value="Chromosome"/>
</dbReference>